<evidence type="ECO:0000313" key="2">
    <source>
        <dbReference type="EMBL" id="CAG7825119.1"/>
    </source>
</evidence>
<evidence type="ECO:0000313" key="3">
    <source>
        <dbReference type="Proteomes" id="UP000708208"/>
    </source>
</evidence>
<keyword evidence="3" id="KW-1185">Reference proteome</keyword>
<feature type="compositionally biased region" description="Basic and acidic residues" evidence="1">
    <location>
        <begin position="1"/>
        <end position="14"/>
    </location>
</feature>
<feature type="non-terminal residue" evidence="2">
    <location>
        <position position="1"/>
    </location>
</feature>
<organism evidence="2 3">
    <name type="scientific">Allacma fusca</name>
    <dbReference type="NCBI Taxonomy" id="39272"/>
    <lineage>
        <taxon>Eukaryota</taxon>
        <taxon>Metazoa</taxon>
        <taxon>Ecdysozoa</taxon>
        <taxon>Arthropoda</taxon>
        <taxon>Hexapoda</taxon>
        <taxon>Collembola</taxon>
        <taxon>Symphypleona</taxon>
        <taxon>Sminthuridae</taxon>
        <taxon>Allacma</taxon>
    </lineage>
</organism>
<dbReference type="EMBL" id="CAJVCH010535069">
    <property type="protein sequence ID" value="CAG7825119.1"/>
    <property type="molecule type" value="Genomic_DNA"/>
</dbReference>
<feature type="region of interest" description="Disordered" evidence="1">
    <location>
        <begin position="1"/>
        <end position="35"/>
    </location>
</feature>
<reference evidence="2" key="1">
    <citation type="submission" date="2021-06" db="EMBL/GenBank/DDBJ databases">
        <authorList>
            <person name="Hodson N. C."/>
            <person name="Mongue J. A."/>
            <person name="Jaron S. K."/>
        </authorList>
    </citation>
    <scope>NUCLEOTIDE SEQUENCE</scope>
</reference>
<name>A0A8J2PJP6_9HEXA</name>
<evidence type="ECO:0000256" key="1">
    <source>
        <dbReference type="SAM" id="MobiDB-lite"/>
    </source>
</evidence>
<proteinExistence type="predicted"/>
<accession>A0A8J2PJP6</accession>
<protein>
    <submittedName>
        <fullName evidence="2">Uncharacterized protein</fullName>
    </submittedName>
</protein>
<feature type="compositionally biased region" description="Basic and acidic residues" evidence="1">
    <location>
        <begin position="23"/>
        <end position="34"/>
    </location>
</feature>
<dbReference type="AlphaFoldDB" id="A0A8J2PJP6"/>
<gene>
    <name evidence="2" type="ORF">AFUS01_LOCUS35244</name>
</gene>
<dbReference type="Proteomes" id="UP000708208">
    <property type="component" value="Unassembled WGS sequence"/>
</dbReference>
<sequence length="70" mass="8089">MRLRDPKKQRDHTKQTSATMSVQKDKTVDQKCTDDSEQSLEPIRFDQLYRFTTMGERLSLLLGIFAALIG</sequence>
<comment type="caution">
    <text evidence="2">The sequence shown here is derived from an EMBL/GenBank/DDBJ whole genome shotgun (WGS) entry which is preliminary data.</text>
</comment>